<keyword evidence="3" id="KW-1185">Reference proteome</keyword>
<reference evidence="2" key="1">
    <citation type="journal article" date="2020" name="Stud. Mycol.">
        <title>101 Dothideomycetes genomes: a test case for predicting lifestyles and emergence of pathogens.</title>
        <authorList>
            <person name="Haridas S."/>
            <person name="Albert R."/>
            <person name="Binder M."/>
            <person name="Bloem J."/>
            <person name="Labutti K."/>
            <person name="Salamov A."/>
            <person name="Andreopoulos B."/>
            <person name="Baker S."/>
            <person name="Barry K."/>
            <person name="Bills G."/>
            <person name="Bluhm B."/>
            <person name="Cannon C."/>
            <person name="Castanera R."/>
            <person name="Culley D."/>
            <person name="Daum C."/>
            <person name="Ezra D."/>
            <person name="Gonzalez J."/>
            <person name="Henrissat B."/>
            <person name="Kuo A."/>
            <person name="Liang C."/>
            <person name="Lipzen A."/>
            <person name="Lutzoni F."/>
            <person name="Magnuson J."/>
            <person name="Mondo S."/>
            <person name="Nolan M."/>
            <person name="Ohm R."/>
            <person name="Pangilinan J."/>
            <person name="Park H.-J."/>
            <person name="Ramirez L."/>
            <person name="Alfaro M."/>
            <person name="Sun H."/>
            <person name="Tritt A."/>
            <person name="Yoshinaga Y."/>
            <person name="Zwiers L.-H."/>
            <person name="Turgeon B."/>
            <person name="Goodwin S."/>
            <person name="Spatafora J."/>
            <person name="Crous P."/>
            <person name="Grigoriev I."/>
        </authorList>
    </citation>
    <scope>NUCLEOTIDE SEQUENCE</scope>
    <source>
        <strain evidence="2">CBS 123094</strain>
    </source>
</reference>
<proteinExistence type="predicted"/>
<dbReference type="AlphaFoldDB" id="A0A6A5WFH5"/>
<dbReference type="Proteomes" id="UP000799779">
    <property type="component" value="Unassembled WGS sequence"/>
</dbReference>
<protein>
    <recommendedName>
        <fullName evidence="1">F-box domain-containing protein</fullName>
    </recommendedName>
</protein>
<dbReference type="PROSITE" id="PS50181">
    <property type="entry name" value="FBOX"/>
    <property type="match status" value="1"/>
</dbReference>
<gene>
    <name evidence="2" type="ORF">P154DRAFT_192319</name>
</gene>
<dbReference type="CDD" id="cd09917">
    <property type="entry name" value="F-box_SF"/>
    <property type="match status" value="1"/>
</dbReference>
<evidence type="ECO:0000313" key="2">
    <source>
        <dbReference type="EMBL" id="KAF2000650.1"/>
    </source>
</evidence>
<evidence type="ECO:0000259" key="1">
    <source>
        <dbReference type="PROSITE" id="PS50181"/>
    </source>
</evidence>
<name>A0A6A5WFH5_9PLEO</name>
<organism evidence="2 3">
    <name type="scientific">Amniculicola lignicola CBS 123094</name>
    <dbReference type="NCBI Taxonomy" id="1392246"/>
    <lineage>
        <taxon>Eukaryota</taxon>
        <taxon>Fungi</taxon>
        <taxon>Dikarya</taxon>
        <taxon>Ascomycota</taxon>
        <taxon>Pezizomycotina</taxon>
        <taxon>Dothideomycetes</taxon>
        <taxon>Pleosporomycetidae</taxon>
        <taxon>Pleosporales</taxon>
        <taxon>Amniculicolaceae</taxon>
        <taxon>Amniculicola</taxon>
    </lineage>
</organism>
<accession>A0A6A5WFH5</accession>
<evidence type="ECO:0000313" key="3">
    <source>
        <dbReference type="Proteomes" id="UP000799779"/>
    </source>
</evidence>
<feature type="domain" description="F-box" evidence="1">
    <location>
        <begin position="16"/>
        <end position="65"/>
    </location>
</feature>
<dbReference type="EMBL" id="ML977587">
    <property type="protein sequence ID" value="KAF2000650.1"/>
    <property type="molecule type" value="Genomic_DNA"/>
</dbReference>
<dbReference type="Pfam" id="PF00646">
    <property type="entry name" value="F-box"/>
    <property type="match status" value="1"/>
</dbReference>
<dbReference type="SUPFAM" id="SSF81383">
    <property type="entry name" value="F-box domain"/>
    <property type="match status" value="1"/>
</dbReference>
<dbReference type="SMART" id="SM00256">
    <property type="entry name" value="FBOX"/>
    <property type="match status" value="1"/>
</dbReference>
<dbReference type="InterPro" id="IPR036047">
    <property type="entry name" value="F-box-like_dom_sf"/>
</dbReference>
<sequence>MTTQSTGNMDETAARHPPILRLPQELVQTILDYLDPADLPSFRSTCRALEVSSFAAFADEFFSTIKYDFSAYDTEYLSELSKQTHFLSRVKTLRICSTRCTRLLDAPHFSGQKPWGFGYSWTREPYRSLTGNHAAVDALSSLLKERFVNCRNFTIVNDGAHSSANLFSELQLTGNDALAALLYVFQRAEIQPASLHMLFGRLYNDTLGGRLDPARLRPFLISAVAPLGLVRTEGLTSLTVDAGFGIRLVPDMAIVRSMYGPIKCARNLQHVRLCFRSQPQAATALLELFQPSESILPKLRLFELTYAILSENVLADFLLLIKASLTSLALQQVALRTGAWETLLVHIAEALSSLGDVWIRYLQRPSEVFGQNGSTTLAADGVACKGKNVKSRLLDAARSAPGCTT</sequence>
<dbReference type="InterPro" id="IPR001810">
    <property type="entry name" value="F-box_dom"/>
</dbReference>